<feature type="compositionally biased region" description="Basic and acidic residues" evidence="1">
    <location>
        <begin position="53"/>
        <end position="74"/>
    </location>
</feature>
<feature type="region of interest" description="Disordered" evidence="1">
    <location>
        <begin position="48"/>
        <end position="89"/>
    </location>
</feature>
<sequence length="89" mass="10020">MSNNFETHCFLVYAHTHTQSRFSISHHRISNKSLSGFEDIALAAGGCGSGRGRGRECRRDRSRYTEGCGQERKRQMGSKLGKKSNEISR</sequence>
<protein>
    <submittedName>
        <fullName evidence="2">Uncharacterized protein</fullName>
    </submittedName>
</protein>
<dbReference type="AlphaFoldDB" id="A0A8X6WNH1"/>
<dbReference type="EMBL" id="BMAV01000317">
    <property type="protein sequence ID" value="GFY37484.1"/>
    <property type="molecule type" value="Genomic_DNA"/>
</dbReference>
<proteinExistence type="predicted"/>
<comment type="caution">
    <text evidence="2">The sequence shown here is derived from an EMBL/GenBank/DDBJ whole genome shotgun (WGS) entry which is preliminary data.</text>
</comment>
<organism evidence="2 3">
    <name type="scientific">Trichonephila inaurata madagascariensis</name>
    <dbReference type="NCBI Taxonomy" id="2747483"/>
    <lineage>
        <taxon>Eukaryota</taxon>
        <taxon>Metazoa</taxon>
        <taxon>Ecdysozoa</taxon>
        <taxon>Arthropoda</taxon>
        <taxon>Chelicerata</taxon>
        <taxon>Arachnida</taxon>
        <taxon>Araneae</taxon>
        <taxon>Araneomorphae</taxon>
        <taxon>Entelegynae</taxon>
        <taxon>Araneoidea</taxon>
        <taxon>Nephilidae</taxon>
        <taxon>Trichonephila</taxon>
        <taxon>Trichonephila inaurata</taxon>
    </lineage>
</organism>
<dbReference type="Proteomes" id="UP000886998">
    <property type="component" value="Unassembled WGS sequence"/>
</dbReference>
<reference evidence="2" key="1">
    <citation type="submission" date="2020-08" db="EMBL/GenBank/DDBJ databases">
        <title>Multicomponent nature underlies the extraordinary mechanical properties of spider dragline silk.</title>
        <authorList>
            <person name="Kono N."/>
            <person name="Nakamura H."/>
            <person name="Mori M."/>
            <person name="Yoshida Y."/>
            <person name="Ohtoshi R."/>
            <person name="Malay A.D."/>
            <person name="Moran D.A.P."/>
            <person name="Tomita M."/>
            <person name="Numata K."/>
            <person name="Arakawa K."/>
        </authorList>
    </citation>
    <scope>NUCLEOTIDE SEQUENCE</scope>
</reference>
<evidence type="ECO:0000313" key="2">
    <source>
        <dbReference type="EMBL" id="GFY37484.1"/>
    </source>
</evidence>
<evidence type="ECO:0000256" key="1">
    <source>
        <dbReference type="SAM" id="MobiDB-lite"/>
    </source>
</evidence>
<accession>A0A8X6WNH1</accession>
<evidence type="ECO:0000313" key="3">
    <source>
        <dbReference type="Proteomes" id="UP000886998"/>
    </source>
</evidence>
<keyword evidence="3" id="KW-1185">Reference proteome</keyword>
<name>A0A8X6WNH1_9ARAC</name>
<gene>
    <name evidence="2" type="ORF">TNIN_277021</name>
</gene>